<evidence type="ECO:0000256" key="2">
    <source>
        <dbReference type="ARBA" id="ARBA00023186"/>
    </source>
</evidence>
<dbReference type="SUPFAM" id="SSF46988">
    <property type="entry name" value="Tubulin chaperone cofactor A"/>
    <property type="match status" value="2"/>
</dbReference>
<comment type="similarity">
    <text evidence="1 3">Belongs to the TBCA family.</text>
</comment>
<dbReference type="InterPro" id="IPR036126">
    <property type="entry name" value="TBCA_sf"/>
</dbReference>
<dbReference type="Gene3D" id="1.20.58.90">
    <property type="match status" value="1"/>
</dbReference>
<dbReference type="InterPro" id="IPR004226">
    <property type="entry name" value="TBCA"/>
</dbReference>
<evidence type="ECO:0000256" key="1">
    <source>
        <dbReference type="ARBA" id="ARBA00006806"/>
    </source>
</evidence>
<dbReference type="AlphaFoldDB" id="A0A6A6P1I8"/>
<evidence type="ECO:0000313" key="6">
    <source>
        <dbReference type="Proteomes" id="UP000799766"/>
    </source>
</evidence>
<accession>A0A6A6P1I8</accession>
<dbReference type="PANTHER" id="PTHR21500">
    <property type="entry name" value="TUBULIN-SPECIFIC CHAPERONE A"/>
    <property type="match status" value="1"/>
</dbReference>
<comment type="subunit">
    <text evidence="3">Supercomplex made of cofactors A to E. Cofactors A and D function by capturing and stabilizing tubulin in a quasi-native conformation. Cofactor E binds to the cofactor D-tubulin complex; interaction with cofactor C then causes the release of tubulin polypeptides that are committed to the native state.</text>
</comment>
<comment type="subcellular location">
    <subcellularLocation>
        <location evidence="3">Cytoplasm</location>
        <location evidence="3">Cytoskeleton</location>
    </subcellularLocation>
</comment>
<proteinExistence type="inferred from homology"/>
<organism evidence="5 6">
    <name type="scientific">Lineolata rhizophorae</name>
    <dbReference type="NCBI Taxonomy" id="578093"/>
    <lineage>
        <taxon>Eukaryota</taxon>
        <taxon>Fungi</taxon>
        <taxon>Dikarya</taxon>
        <taxon>Ascomycota</taxon>
        <taxon>Pezizomycotina</taxon>
        <taxon>Dothideomycetes</taxon>
        <taxon>Dothideomycetes incertae sedis</taxon>
        <taxon>Lineolatales</taxon>
        <taxon>Lineolataceae</taxon>
        <taxon>Lineolata</taxon>
    </lineage>
</organism>
<dbReference type="PANTHER" id="PTHR21500:SF0">
    <property type="entry name" value="TUBULIN-SPECIFIC CHAPERONE A"/>
    <property type="match status" value="1"/>
</dbReference>
<evidence type="ECO:0000313" key="5">
    <source>
        <dbReference type="EMBL" id="KAF2457627.1"/>
    </source>
</evidence>
<reference evidence="5" key="1">
    <citation type="journal article" date="2020" name="Stud. Mycol.">
        <title>101 Dothideomycetes genomes: a test case for predicting lifestyles and emergence of pathogens.</title>
        <authorList>
            <person name="Haridas S."/>
            <person name="Albert R."/>
            <person name="Binder M."/>
            <person name="Bloem J."/>
            <person name="Labutti K."/>
            <person name="Salamov A."/>
            <person name="Andreopoulos B."/>
            <person name="Baker S."/>
            <person name="Barry K."/>
            <person name="Bills G."/>
            <person name="Bluhm B."/>
            <person name="Cannon C."/>
            <person name="Castanera R."/>
            <person name="Culley D."/>
            <person name="Daum C."/>
            <person name="Ezra D."/>
            <person name="Gonzalez J."/>
            <person name="Henrissat B."/>
            <person name="Kuo A."/>
            <person name="Liang C."/>
            <person name="Lipzen A."/>
            <person name="Lutzoni F."/>
            <person name="Magnuson J."/>
            <person name="Mondo S."/>
            <person name="Nolan M."/>
            <person name="Ohm R."/>
            <person name="Pangilinan J."/>
            <person name="Park H.-J."/>
            <person name="Ramirez L."/>
            <person name="Alfaro M."/>
            <person name="Sun H."/>
            <person name="Tritt A."/>
            <person name="Yoshinaga Y."/>
            <person name="Zwiers L.-H."/>
            <person name="Turgeon B."/>
            <person name="Goodwin S."/>
            <person name="Spatafora J."/>
            <person name="Crous P."/>
            <person name="Grigoriev I."/>
        </authorList>
    </citation>
    <scope>NUCLEOTIDE SEQUENCE</scope>
    <source>
        <strain evidence="5">ATCC 16933</strain>
    </source>
</reference>
<dbReference type="EMBL" id="MU001680">
    <property type="protein sequence ID" value="KAF2457627.1"/>
    <property type="molecule type" value="Genomic_DNA"/>
</dbReference>
<dbReference type="GO" id="GO:0007023">
    <property type="term" value="P:post-chaperonin tubulin folding pathway"/>
    <property type="evidence" value="ECO:0007669"/>
    <property type="project" value="UniProtKB-UniRule"/>
</dbReference>
<dbReference type="OrthoDB" id="296187at2759"/>
<protein>
    <recommendedName>
        <fullName evidence="3">Tubulin-specific chaperone A</fullName>
    </recommendedName>
</protein>
<gene>
    <name evidence="5" type="ORF">BDY21DRAFT_371792</name>
</gene>
<feature type="region of interest" description="Disordered" evidence="4">
    <location>
        <begin position="105"/>
        <end position="140"/>
    </location>
</feature>
<name>A0A6A6P1I8_9PEZI</name>
<dbReference type="GO" id="GO:0048487">
    <property type="term" value="F:beta-tubulin binding"/>
    <property type="evidence" value="ECO:0007669"/>
    <property type="project" value="InterPro"/>
</dbReference>
<keyword evidence="6" id="KW-1185">Reference proteome</keyword>
<keyword evidence="2 3" id="KW-0143">Chaperone</keyword>
<dbReference type="GO" id="GO:0005874">
    <property type="term" value="C:microtubule"/>
    <property type="evidence" value="ECO:0007669"/>
    <property type="project" value="UniProtKB-KW"/>
</dbReference>
<evidence type="ECO:0000256" key="3">
    <source>
        <dbReference type="RuleBase" id="RU364030"/>
    </source>
</evidence>
<sequence length="140" mass="15852">MPPPSKLSIATSAVQRLVKEEASYHKEVEQQESRILRLEQSGGDENAEYELKQEVCPAHPFRIEMGLYVNLEMSCTEQRTALEETLKVIPSVKKRLVNAMSNLEDHLTEARDNDSADPEELRKAEEVMRQGKDAVTDIPS</sequence>
<dbReference type="GO" id="GO:0005829">
    <property type="term" value="C:cytosol"/>
    <property type="evidence" value="ECO:0007669"/>
    <property type="project" value="TreeGrafter"/>
</dbReference>
<dbReference type="GO" id="GO:0007021">
    <property type="term" value="P:tubulin complex assembly"/>
    <property type="evidence" value="ECO:0007669"/>
    <property type="project" value="UniProtKB-UniRule"/>
</dbReference>
<evidence type="ECO:0000256" key="4">
    <source>
        <dbReference type="SAM" id="MobiDB-lite"/>
    </source>
</evidence>
<dbReference type="Proteomes" id="UP000799766">
    <property type="component" value="Unassembled WGS sequence"/>
</dbReference>
<keyword evidence="3" id="KW-0206">Cytoskeleton</keyword>
<keyword evidence="3" id="KW-0493">Microtubule</keyword>
<keyword evidence="3" id="KW-0963">Cytoplasm</keyword>
<dbReference type="Pfam" id="PF02970">
    <property type="entry name" value="TBCA"/>
    <property type="match status" value="2"/>
</dbReference>